<dbReference type="CDD" id="cd18737">
    <property type="entry name" value="PIN_VapC4-5_FitB-like"/>
    <property type="match status" value="1"/>
</dbReference>
<keyword evidence="2" id="KW-1277">Toxin-antitoxin system</keyword>
<dbReference type="SUPFAM" id="SSF88723">
    <property type="entry name" value="PIN domain-like"/>
    <property type="match status" value="1"/>
</dbReference>
<feature type="domain" description="PIN" evidence="8">
    <location>
        <begin position="5"/>
        <end position="107"/>
    </location>
</feature>
<proteinExistence type="inferred from homology"/>
<sequence length="122" mass="13713">MTEAVFDSNILIDALNDVKAAQAELTRYTRRFISRMTWIEVMTGALPDDGVRAEGFMGHFSIIELNEEIGRRAATLRSERKRLKLTDSIILASAQVSGRILVTRNTKDFPAAMLGVRIPYQL</sequence>
<name>A0A7W9AGZ6_9SPHN</name>
<dbReference type="GO" id="GO:0016787">
    <property type="term" value="F:hydrolase activity"/>
    <property type="evidence" value="ECO:0007669"/>
    <property type="project" value="UniProtKB-KW"/>
</dbReference>
<dbReference type="InterPro" id="IPR029060">
    <property type="entry name" value="PIN-like_dom_sf"/>
</dbReference>
<dbReference type="EMBL" id="JACIJC010000002">
    <property type="protein sequence ID" value="MBB5685525.1"/>
    <property type="molecule type" value="Genomic_DNA"/>
</dbReference>
<evidence type="ECO:0000256" key="7">
    <source>
        <dbReference type="ARBA" id="ARBA00038093"/>
    </source>
</evidence>
<evidence type="ECO:0000259" key="8">
    <source>
        <dbReference type="Pfam" id="PF01850"/>
    </source>
</evidence>
<dbReference type="PANTHER" id="PTHR33653:SF1">
    <property type="entry name" value="RIBONUCLEASE VAPC2"/>
    <property type="match status" value="1"/>
</dbReference>
<gene>
    <name evidence="9" type="ORF">FHS49_001533</name>
</gene>
<evidence type="ECO:0000256" key="3">
    <source>
        <dbReference type="ARBA" id="ARBA00022722"/>
    </source>
</evidence>
<dbReference type="InterPro" id="IPR050556">
    <property type="entry name" value="Type_II_TA_system_RNase"/>
</dbReference>
<evidence type="ECO:0000313" key="10">
    <source>
        <dbReference type="Proteomes" id="UP000549617"/>
    </source>
</evidence>
<dbReference type="GO" id="GO:0046872">
    <property type="term" value="F:metal ion binding"/>
    <property type="evidence" value="ECO:0007669"/>
    <property type="project" value="UniProtKB-KW"/>
</dbReference>
<dbReference type="AlphaFoldDB" id="A0A7W9AGZ6"/>
<comment type="caution">
    <text evidence="9">The sequence shown here is derived from an EMBL/GenBank/DDBJ whole genome shotgun (WGS) entry which is preliminary data.</text>
</comment>
<dbReference type="PANTHER" id="PTHR33653">
    <property type="entry name" value="RIBONUCLEASE VAPC2"/>
    <property type="match status" value="1"/>
</dbReference>
<dbReference type="Gene3D" id="3.40.50.1010">
    <property type="entry name" value="5'-nuclease"/>
    <property type="match status" value="1"/>
</dbReference>
<reference evidence="9 10" key="1">
    <citation type="submission" date="2020-08" db="EMBL/GenBank/DDBJ databases">
        <title>Genomic Encyclopedia of Type Strains, Phase IV (KMG-IV): sequencing the most valuable type-strain genomes for metagenomic binning, comparative biology and taxonomic classification.</title>
        <authorList>
            <person name="Goeker M."/>
        </authorList>
    </citation>
    <scope>NUCLEOTIDE SEQUENCE [LARGE SCALE GENOMIC DNA]</scope>
    <source>
        <strain evidence="9 10">DSM 25079</strain>
    </source>
</reference>
<organism evidence="9 10">
    <name type="scientific">Sphingobium boeckii</name>
    <dbReference type="NCBI Taxonomy" id="1082345"/>
    <lineage>
        <taxon>Bacteria</taxon>
        <taxon>Pseudomonadati</taxon>
        <taxon>Pseudomonadota</taxon>
        <taxon>Alphaproteobacteria</taxon>
        <taxon>Sphingomonadales</taxon>
        <taxon>Sphingomonadaceae</taxon>
        <taxon>Sphingobium</taxon>
    </lineage>
</organism>
<keyword evidence="3" id="KW-0540">Nuclease</keyword>
<evidence type="ECO:0000256" key="6">
    <source>
        <dbReference type="ARBA" id="ARBA00022842"/>
    </source>
</evidence>
<dbReference type="Proteomes" id="UP000549617">
    <property type="component" value="Unassembled WGS sequence"/>
</dbReference>
<evidence type="ECO:0000313" key="9">
    <source>
        <dbReference type="EMBL" id="MBB5685525.1"/>
    </source>
</evidence>
<protein>
    <recommendedName>
        <fullName evidence="8">PIN domain-containing protein</fullName>
    </recommendedName>
</protein>
<comment type="similarity">
    <text evidence="7">Belongs to the PINc/VapC protein family.</text>
</comment>
<dbReference type="RefSeq" id="WP_184016918.1">
    <property type="nucleotide sequence ID" value="NZ_JACIJC010000002.1"/>
</dbReference>
<accession>A0A7W9AGZ6</accession>
<keyword evidence="4" id="KW-0479">Metal-binding</keyword>
<keyword evidence="5" id="KW-0378">Hydrolase</keyword>
<keyword evidence="6" id="KW-0460">Magnesium</keyword>
<evidence type="ECO:0000256" key="4">
    <source>
        <dbReference type="ARBA" id="ARBA00022723"/>
    </source>
</evidence>
<dbReference type="GO" id="GO:0004518">
    <property type="term" value="F:nuclease activity"/>
    <property type="evidence" value="ECO:0007669"/>
    <property type="project" value="UniProtKB-KW"/>
</dbReference>
<comment type="cofactor">
    <cofactor evidence="1">
        <name>Mg(2+)</name>
        <dbReference type="ChEBI" id="CHEBI:18420"/>
    </cofactor>
</comment>
<evidence type="ECO:0000256" key="5">
    <source>
        <dbReference type="ARBA" id="ARBA00022801"/>
    </source>
</evidence>
<dbReference type="InterPro" id="IPR002716">
    <property type="entry name" value="PIN_dom"/>
</dbReference>
<keyword evidence="10" id="KW-1185">Reference proteome</keyword>
<evidence type="ECO:0000256" key="1">
    <source>
        <dbReference type="ARBA" id="ARBA00001946"/>
    </source>
</evidence>
<evidence type="ECO:0000256" key="2">
    <source>
        <dbReference type="ARBA" id="ARBA00022649"/>
    </source>
</evidence>
<dbReference type="Pfam" id="PF01850">
    <property type="entry name" value="PIN"/>
    <property type="match status" value="1"/>
</dbReference>